<name>A0A1H9FPE8_9RHOB</name>
<dbReference type="STRING" id="657014.SAMN04488092_106165"/>
<evidence type="ECO:0000313" key="3">
    <source>
        <dbReference type="Proteomes" id="UP000198634"/>
    </source>
</evidence>
<organism evidence="2 3">
    <name type="scientific">Thalassovita taeanensis</name>
    <dbReference type="NCBI Taxonomy" id="657014"/>
    <lineage>
        <taxon>Bacteria</taxon>
        <taxon>Pseudomonadati</taxon>
        <taxon>Pseudomonadota</taxon>
        <taxon>Alphaproteobacteria</taxon>
        <taxon>Rhodobacterales</taxon>
        <taxon>Roseobacteraceae</taxon>
        <taxon>Thalassovita</taxon>
    </lineage>
</organism>
<proteinExistence type="predicted"/>
<evidence type="ECO:0000313" key="2">
    <source>
        <dbReference type="EMBL" id="SEQ39764.1"/>
    </source>
</evidence>
<sequence length="140" mass="14901">MRMTLAVTTSVLLAMGASGLVAGGANAKPPLREVSEIHDGLLAVGIADEIRKNCGSISARMFRAINYVEGLKGRARDLGYTEDEIKAYYKSDVEKARMRALGEAYLKANGVSRANPASFCVLGEAEIAKASLIGKLLRAK</sequence>
<accession>A0A1H9FPE8</accession>
<dbReference type="AlphaFoldDB" id="A0A1H9FPE8"/>
<dbReference type="EMBL" id="FOEP01000006">
    <property type="protein sequence ID" value="SEQ39764.1"/>
    <property type="molecule type" value="Genomic_DNA"/>
</dbReference>
<evidence type="ECO:0000256" key="1">
    <source>
        <dbReference type="SAM" id="SignalP"/>
    </source>
</evidence>
<protein>
    <recommendedName>
        <fullName evidence="4">DUF5333 domain-containing protein</fullName>
    </recommendedName>
</protein>
<dbReference type="Proteomes" id="UP000198634">
    <property type="component" value="Unassembled WGS sequence"/>
</dbReference>
<evidence type="ECO:0008006" key="4">
    <source>
        <dbReference type="Google" id="ProtNLM"/>
    </source>
</evidence>
<feature type="signal peptide" evidence="1">
    <location>
        <begin position="1"/>
        <end position="27"/>
    </location>
</feature>
<reference evidence="2 3" key="1">
    <citation type="submission" date="2016-10" db="EMBL/GenBank/DDBJ databases">
        <authorList>
            <person name="de Groot N.N."/>
        </authorList>
    </citation>
    <scope>NUCLEOTIDE SEQUENCE [LARGE SCALE GENOMIC DNA]</scope>
    <source>
        <strain evidence="2 3">DSM 22007</strain>
    </source>
</reference>
<dbReference type="InterPro" id="IPR020349">
    <property type="entry name" value="Uncharacterised_14.7kDa"/>
</dbReference>
<dbReference type="RefSeq" id="WP_245776377.1">
    <property type="nucleotide sequence ID" value="NZ_FOEP01000006.1"/>
</dbReference>
<keyword evidence="1" id="KW-0732">Signal</keyword>
<keyword evidence="3" id="KW-1185">Reference proteome</keyword>
<feature type="chain" id="PRO_5009300873" description="DUF5333 domain-containing protein" evidence="1">
    <location>
        <begin position="28"/>
        <end position="140"/>
    </location>
</feature>
<gene>
    <name evidence="2" type="ORF">SAMN04488092_106165</name>
</gene>
<dbReference type="Pfam" id="PF17267">
    <property type="entry name" value="DUF5333"/>
    <property type="match status" value="1"/>
</dbReference>